<dbReference type="Proteomes" id="UP000236291">
    <property type="component" value="Unassembled WGS sequence"/>
</dbReference>
<accession>A0A2K3KFY1</accession>
<sequence length="19" mass="2087">RPECCAAGLSLQAWLGWPE</sequence>
<protein>
    <submittedName>
        <fullName evidence="1">Uncharacterized protein</fullName>
    </submittedName>
</protein>
<organism evidence="1 2">
    <name type="scientific">Trifolium pratense</name>
    <name type="common">Red clover</name>
    <dbReference type="NCBI Taxonomy" id="57577"/>
    <lineage>
        <taxon>Eukaryota</taxon>
        <taxon>Viridiplantae</taxon>
        <taxon>Streptophyta</taxon>
        <taxon>Embryophyta</taxon>
        <taxon>Tracheophyta</taxon>
        <taxon>Spermatophyta</taxon>
        <taxon>Magnoliopsida</taxon>
        <taxon>eudicotyledons</taxon>
        <taxon>Gunneridae</taxon>
        <taxon>Pentapetalae</taxon>
        <taxon>rosids</taxon>
        <taxon>fabids</taxon>
        <taxon>Fabales</taxon>
        <taxon>Fabaceae</taxon>
        <taxon>Papilionoideae</taxon>
        <taxon>50 kb inversion clade</taxon>
        <taxon>NPAAA clade</taxon>
        <taxon>Hologalegina</taxon>
        <taxon>IRL clade</taxon>
        <taxon>Trifolieae</taxon>
        <taxon>Trifolium</taxon>
    </lineage>
</organism>
<evidence type="ECO:0000313" key="2">
    <source>
        <dbReference type="Proteomes" id="UP000236291"/>
    </source>
</evidence>
<gene>
    <name evidence="1" type="ORF">L195_g062467</name>
</gene>
<name>A0A2K3KFY1_TRIPR</name>
<feature type="non-terminal residue" evidence="1">
    <location>
        <position position="1"/>
    </location>
</feature>
<proteinExistence type="predicted"/>
<evidence type="ECO:0000313" key="1">
    <source>
        <dbReference type="EMBL" id="PNX65182.1"/>
    </source>
</evidence>
<dbReference type="EMBL" id="ASHM01175971">
    <property type="protein sequence ID" value="PNX65182.1"/>
    <property type="molecule type" value="Genomic_DNA"/>
</dbReference>
<reference evidence="1 2" key="1">
    <citation type="journal article" date="2014" name="Am. J. Bot.">
        <title>Genome assembly and annotation for red clover (Trifolium pratense; Fabaceae).</title>
        <authorList>
            <person name="Istvanek J."/>
            <person name="Jaros M."/>
            <person name="Krenek A."/>
            <person name="Repkova J."/>
        </authorList>
    </citation>
    <scope>NUCLEOTIDE SEQUENCE [LARGE SCALE GENOMIC DNA]</scope>
    <source>
        <strain evidence="2">cv. Tatra</strain>
        <tissue evidence="1">Young leaves</tissue>
    </source>
</reference>
<dbReference type="AlphaFoldDB" id="A0A2K3KFY1"/>
<reference evidence="1 2" key="2">
    <citation type="journal article" date="2017" name="Front. Plant Sci.">
        <title>Gene Classification and Mining of Molecular Markers Useful in Red Clover (Trifolium pratense) Breeding.</title>
        <authorList>
            <person name="Istvanek J."/>
            <person name="Dluhosova J."/>
            <person name="Dluhos P."/>
            <person name="Patkova L."/>
            <person name="Nedelnik J."/>
            <person name="Repkova J."/>
        </authorList>
    </citation>
    <scope>NUCLEOTIDE SEQUENCE [LARGE SCALE GENOMIC DNA]</scope>
    <source>
        <strain evidence="2">cv. Tatra</strain>
        <tissue evidence="1">Young leaves</tissue>
    </source>
</reference>
<comment type="caution">
    <text evidence="1">The sequence shown here is derived from an EMBL/GenBank/DDBJ whole genome shotgun (WGS) entry which is preliminary data.</text>
</comment>